<dbReference type="InterPro" id="IPR000073">
    <property type="entry name" value="AB_hydrolase_1"/>
</dbReference>
<evidence type="ECO:0000313" key="3">
    <source>
        <dbReference type="Proteomes" id="UP000036097"/>
    </source>
</evidence>
<name>A0A0J1H5I7_9GAMM</name>
<feature type="domain" description="AB hydrolase-1" evidence="1">
    <location>
        <begin position="83"/>
        <end position="271"/>
    </location>
</feature>
<comment type="caution">
    <text evidence="2">The sequence shown here is derived from an EMBL/GenBank/DDBJ whole genome shotgun (WGS) entry which is preliminary data.</text>
</comment>
<dbReference type="RefSeq" id="WP_047878264.1">
    <property type="nucleotide sequence ID" value="NZ_LDOT01000007.1"/>
</dbReference>
<protein>
    <submittedName>
        <fullName evidence="2">Esterase</fullName>
    </submittedName>
</protein>
<dbReference type="Pfam" id="PF12697">
    <property type="entry name" value="Abhydrolase_6"/>
    <property type="match status" value="1"/>
</dbReference>
<dbReference type="EMBL" id="LDOT01000007">
    <property type="protein sequence ID" value="KLV06995.1"/>
    <property type="molecule type" value="Genomic_DNA"/>
</dbReference>
<dbReference type="Gene3D" id="3.40.50.1820">
    <property type="entry name" value="alpha/beta hydrolase"/>
    <property type="match status" value="1"/>
</dbReference>
<evidence type="ECO:0000259" key="1">
    <source>
        <dbReference type="Pfam" id="PF12697"/>
    </source>
</evidence>
<proteinExistence type="predicted"/>
<dbReference type="SUPFAM" id="SSF53474">
    <property type="entry name" value="alpha/beta-Hydrolases"/>
    <property type="match status" value="1"/>
</dbReference>
<keyword evidence="3" id="KW-1185">Reference proteome</keyword>
<evidence type="ECO:0000313" key="2">
    <source>
        <dbReference type="EMBL" id="KLV06995.1"/>
    </source>
</evidence>
<organism evidence="2 3">
    <name type="scientific">Photobacterium aquae</name>
    <dbReference type="NCBI Taxonomy" id="1195763"/>
    <lineage>
        <taxon>Bacteria</taxon>
        <taxon>Pseudomonadati</taxon>
        <taxon>Pseudomonadota</taxon>
        <taxon>Gammaproteobacteria</taxon>
        <taxon>Vibrionales</taxon>
        <taxon>Vibrionaceae</taxon>
        <taxon>Photobacterium</taxon>
    </lineage>
</organism>
<dbReference type="InterPro" id="IPR029058">
    <property type="entry name" value="AB_hydrolase_fold"/>
</dbReference>
<accession>A0A0J1H5I7</accession>
<dbReference type="AlphaFoldDB" id="A0A0J1H5I7"/>
<dbReference type="Proteomes" id="UP000036097">
    <property type="component" value="Unassembled WGS sequence"/>
</dbReference>
<gene>
    <name evidence="2" type="ORF">ABT56_07560</name>
</gene>
<dbReference type="STRING" id="1195763.ABT56_07560"/>
<dbReference type="OrthoDB" id="9785847at2"/>
<sequence length="290" mass="31836">MSSKIYFKQGQGQKYQRKVINWVTRLHHRLAPSHARKVARNLFLTPDRFDRGVVEPEGLVKASIETAEGKLMTYRLGRGPVWLLCHGWSGASSQFFTLMAHIAKLGYTALAFDNIAHGESAGSHAHLPGFIAALNCVLDQEPDITGVVAHSMGSAMVLESRHPQLAGKPILLVAPVLNYTENLLISVEKSGYSMRLFDEVVSEVADEYGYPLADIDPQQQLKRHRAPVVIVHDRGDRFASFSLSEEAAALPHVTLVATEGLGHGRIMQSEPLMQAFDGLAEQITPLPLVG</sequence>
<dbReference type="PATRIC" id="fig|1195763.3.peg.1618"/>
<reference evidence="2 3" key="1">
    <citation type="submission" date="2015-05" db="EMBL/GenBank/DDBJ databases">
        <title>Photobacterium galathea sp. nov.</title>
        <authorList>
            <person name="Machado H."/>
            <person name="Gram L."/>
        </authorList>
    </citation>
    <scope>NUCLEOTIDE SEQUENCE [LARGE SCALE GENOMIC DNA]</scope>
    <source>
        <strain evidence="2 3">CGMCC 1.12159</strain>
    </source>
</reference>